<dbReference type="Pfam" id="PF03358">
    <property type="entry name" value="FMN_red"/>
    <property type="match status" value="1"/>
</dbReference>
<feature type="domain" description="NADPH-dependent FMN reductase-like" evidence="1">
    <location>
        <begin position="2"/>
        <end position="148"/>
    </location>
</feature>
<sequence length="180" mass="20580">MITIIQATNRIDSNTEYIARQIRDLINTIYDGPVGYVSMQDLPVEILHVDPYSEQSMPEKLKEIQDQMIIPAEKFIWISPEYNGSYPGVLKLFIDAISVRNCEESFAFKKSALIGVTNGRSGNIRGLDHLAAVLIHLKSIIFPRLLPISRVHELMDDNRYIIHDPTIRVLRDHLQGFTSF</sequence>
<dbReference type="Proteomes" id="UP000808337">
    <property type="component" value="Unassembled WGS sequence"/>
</dbReference>
<evidence type="ECO:0000313" key="2">
    <source>
        <dbReference type="EMBL" id="MBK9981571.1"/>
    </source>
</evidence>
<organism evidence="2 3">
    <name type="scientific">Candidatus Opimibacter skivensis</name>
    <dbReference type="NCBI Taxonomy" id="2982028"/>
    <lineage>
        <taxon>Bacteria</taxon>
        <taxon>Pseudomonadati</taxon>
        <taxon>Bacteroidota</taxon>
        <taxon>Saprospiria</taxon>
        <taxon>Saprospirales</taxon>
        <taxon>Saprospiraceae</taxon>
        <taxon>Candidatus Opimibacter</taxon>
    </lineage>
</organism>
<dbReference type="PANTHER" id="PTHR30543">
    <property type="entry name" value="CHROMATE REDUCTASE"/>
    <property type="match status" value="1"/>
</dbReference>
<dbReference type="InterPro" id="IPR005025">
    <property type="entry name" value="FMN_Rdtase-like_dom"/>
</dbReference>
<evidence type="ECO:0000313" key="3">
    <source>
        <dbReference type="Proteomes" id="UP000808337"/>
    </source>
</evidence>
<dbReference type="InterPro" id="IPR029039">
    <property type="entry name" value="Flavoprotein-like_sf"/>
</dbReference>
<dbReference type="GO" id="GO:0010181">
    <property type="term" value="F:FMN binding"/>
    <property type="evidence" value="ECO:0007669"/>
    <property type="project" value="TreeGrafter"/>
</dbReference>
<dbReference type="InterPro" id="IPR050712">
    <property type="entry name" value="NAD(P)H-dep_reductase"/>
</dbReference>
<gene>
    <name evidence="2" type="ORF">IPP15_03960</name>
</gene>
<dbReference type="AlphaFoldDB" id="A0A9D7SSR3"/>
<dbReference type="GO" id="GO:0005829">
    <property type="term" value="C:cytosol"/>
    <property type="evidence" value="ECO:0007669"/>
    <property type="project" value="TreeGrafter"/>
</dbReference>
<dbReference type="SUPFAM" id="SSF52218">
    <property type="entry name" value="Flavoproteins"/>
    <property type="match status" value="1"/>
</dbReference>
<reference evidence="2 3" key="1">
    <citation type="submission" date="2020-10" db="EMBL/GenBank/DDBJ databases">
        <title>Connecting structure to function with the recovery of over 1000 high-quality activated sludge metagenome-assembled genomes encoding full-length rRNA genes using long-read sequencing.</title>
        <authorList>
            <person name="Singleton C.M."/>
            <person name="Petriglieri F."/>
            <person name="Kristensen J.M."/>
            <person name="Kirkegaard R.H."/>
            <person name="Michaelsen T.Y."/>
            <person name="Andersen M.H."/>
            <person name="Karst S.M."/>
            <person name="Dueholm M.S."/>
            <person name="Nielsen P.H."/>
            <person name="Albertsen M."/>
        </authorList>
    </citation>
    <scope>NUCLEOTIDE SEQUENCE [LARGE SCALE GENOMIC DNA]</scope>
    <source>
        <strain evidence="2">Ribe_18-Q3-R11-54_MAXAC.273</strain>
    </source>
</reference>
<comment type="caution">
    <text evidence="2">The sequence shown here is derived from an EMBL/GenBank/DDBJ whole genome shotgun (WGS) entry which is preliminary data.</text>
</comment>
<proteinExistence type="predicted"/>
<protein>
    <submittedName>
        <fullName evidence="2">NAD(P)H-dependent oxidoreductase</fullName>
    </submittedName>
</protein>
<dbReference type="GO" id="GO:0016491">
    <property type="term" value="F:oxidoreductase activity"/>
    <property type="evidence" value="ECO:0007669"/>
    <property type="project" value="InterPro"/>
</dbReference>
<name>A0A9D7SSR3_9BACT</name>
<accession>A0A9D7SSR3</accession>
<dbReference type="Gene3D" id="3.40.50.360">
    <property type="match status" value="1"/>
</dbReference>
<dbReference type="PANTHER" id="PTHR30543:SF21">
    <property type="entry name" value="NAD(P)H-DEPENDENT FMN REDUCTASE LOT6"/>
    <property type="match status" value="1"/>
</dbReference>
<evidence type="ECO:0000259" key="1">
    <source>
        <dbReference type="Pfam" id="PF03358"/>
    </source>
</evidence>
<dbReference type="EMBL" id="JADKGY010000001">
    <property type="protein sequence ID" value="MBK9981571.1"/>
    <property type="molecule type" value="Genomic_DNA"/>
</dbReference>